<feature type="region of interest" description="Disordered" evidence="1">
    <location>
        <begin position="96"/>
        <end position="119"/>
    </location>
</feature>
<accession>A0AAD6SQP0</accession>
<dbReference type="Proteomes" id="UP001218188">
    <property type="component" value="Unassembled WGS sequence"/>
</dbReference>
<evidence type="ECO:0000313" key="2">
    <source>
        <dbReference type="EMBL" id="KAJ7032311.1"/>
    </source>
</evidence>
<protein>
    <submittedName>
        <fullName evidence="2">Uncharacterized protein</fullName>
    </submittedName>
</protein>
<evidence type="ECO:0000256" key="1">
    <source>
        <dbReference type="SAM" id="MobiDB-lite"/>
    </source>
</evidence>
<feature type="region of interest" description="Disordered" evidence="1">
    <location>
        <begin position="1"/>
        <end position="31"/>
    </location>
</feature>
<reference evidence="2" key="1">
    <citation type="submission" date="2023-03" db="EMBL/GenBank/DDBJ databases">
        <title>Massive genome expansion in bonnet fungi (Mycena s.s.) driven by repeated elements and novel gene families across ecological guilds.</title>
        <authorList>
            <consortium name="Lawrence Berkeley National Laboratory"/>
            <person name="Harder C.B."/>
            <person name="Miyauchi S."/>
            <person name="Viragh M."/>
            <person name="Kuo A."/>
            <person name="Thoen E."/>
            <person name="Andreopoulos B."/>
            <person name="Lu D."/>
            <person name="Skrede I."/>
            <person name="Drula E."/>
            <person name="Henrissat B."/>
            <person name="Morin E."/>
            <person name="Kohler A."/>
            <person name="Barry K."/>
            <person name="LaButti K."/>
            <person name="Morin E."/>
            <person name="Salamov A."/>
            <person name="Lipzen A."/>
            <person name="Mereny Z."/>
            <person name="Hegedus B."/>
            <person name="Baldrian P."/>
            <person name="Stursova M."/>
            <person name="Weitz H."/>
            <person name="Taylor A."/>
            <person name="Grigoriev I.V."/>
            <person name="Nagy L.G."/>
            <person name="Martin F."/>
            <person name="Kauserud H."/>
        </authorList>
    </citation>
    <scope>NUCLEOTIDE SEQUENCE</scope>
    <source>
        <strain evidence="2">CBHHK200</strain>
    </source>
</reference>
<comment type="caution">
    <text evidence="2">The sequence shown here is derived from an EMBL/GenBank/DDBJ whole genome shotgun (WGS) entry which is preliminary data.</text>
</comment>
<feature type="compositionally biased region" description="Acidic residues" evidence="1">
    <location>
        <begin position="102"/>
        <end position="114"/>
    </location>
</feature>
<feature type="region of interest" description="Disordered" evidence="1">
    <location>
        <begin position="162"/>
        <end position="184"/>
    </location>
</feature>
<sequence length="222" mass="25106">MAKGGRSSSKKTDTNTESSTAATESRKKRDRERSKIYYANKFSFPEVSLELAVETRAAVKAKRRVSDAPRRAKLAASKLAEAELAASEVLTKMLELKQAADESPEEDEPEEELSNWEVPGPEVWARWKTNRDTWEAECRARGDWFEEGEGNSDFEKRVADERQANEIGNPLRAATGENNGPINFHRRRHSIRLPMPVSNSPSPQPQGRLPSFYDMLWNAVDK</sequence>
<evidence type="ECO:0000313" key="3">
    <source>
        <dbReference type="Proteomes" id="UP001218188"/>
    </source>
</evidence>
<gene>
    <name evidence="2" type="ORF">C8F04DRAFT_1185158</name>
</gene>
<dbReference type="EMBL" id="JARJCM010000074">
    <property type="protein sequence ID" value="KAJ7032311.1"/>
    <property type="molecule type" value="Genomic_DNA"/>
</dbReference>
<proteinExistence type="predicted"/>
<dbReference type="AlphaFoldDB" id="A0AAD6SQP0"/>
<name>A0AAD6SQP0_9AGAR</name>
<organism evidence="2 3">
    <name type="scientific">Mycena alexandri</name>
    <dbReference type="NCBI Taxonomy" id="1745969"/>
    <lineage>
        <taxon>Eukaryota</taxon>
        <taxon>Fungi</taxon>
        <taxon>Dikarya</taxon>
        <taxon>Basidiomycota</taxon>
        <taxon>Agaricomycotina</taxon>
        <taxon>Agaricomycetes</taxon>
        <taxon>Agaricomycetidae</taxon>
        <taxon>Agaricales</taxon>
        <taxon>Marasmiineae</taxon>
        <taxon>Mycenaceae</taxon>
        <taxon>Mycena</taxon>
    </lineage>
</organism>
<keyword evidence="3" id="KW-1185">Reference proteome</keyword>